<feature type="compositionally biased region" description="Polar residues" evidence="1">
    <location>
        <begin position="60"/>
        <end position="76"/>
    </location>
</feature>
<dbReference type="EMBL" id="JANBQB010000006">
    <property type="protein sequence ID" value="KAJ1985036.1"/>
    <property type="molecule type" value="Genomic_DNA"/>
</dbReference>
<feature type="compositionally biased region" description="Polar residues" evidence="1">
    <location>
        <begin position="568"/>
        <end position="579"/>
    </location>
</feature>
<feature type="region of interest" description="Disordered" evidence="1">
    <location>
        <begin position="797"/>
        <end position="828"/>
    </location>
</feature>
<dbReference type="AlphaFoldDB" id="A0A9W8B5L6"/>
<accession>A0A9W8B5L6</accession>
<gene>
    <name evidence="2" type="ORF">H4R34_000293</name>
</gene>
<sequence length="1113" mass="120378">MDTMHPLHAARPPIPATMLAIRSADPASGRSRTAPQVPPRPAPPSMSLNDTLVRYGLFPTTNSITQPHTHSPQPSDSGLPLSVSKSCQPTKPRKMSISRLDESIVSLQESSESREQDGGINDLSMWDEGGDPKDSSWHTLRRKITRTFQHRLGGKHATSDRWEQELDDWVLLHGQSQSQFYEEYSQSFSSSLGFGQGEKEPLRPLSPESIVDAQFIPRHPQPLNGPGPRLGPIGSLRRQTRDHFTVANHVLSPALSRTSLRSSRPSVDSSRLRLSKSSTKGTWPFTRRTGSTTSSPPTSHAPADALFAPSNLSEPTSCYSSWTTYATDDLDAELRERFQALCPTASLPQARQSLSIDENLDSTWLPSTGRASYDTVHRKMLSVQCATRNVASFDSSQKEPHSLRLNLGGLKSHIVHRVRSGARSTRLLNKGAFKRSPHGSTQPEDAHNISQPIPIKVADSKLSTGVGLISLSDAANSRSLRPDGNEECASPVSDHSKVPVGTLSPRLGPRLRLPIAEQMQRAATTTPVITRAHLPSETTSSPTPPPRLPPRSAYRIAPSLPKTERQAASDSLSPSTVQLVSPAVPKEPFSDSCTAQSGMFTNASIRPGPRRPLGSGDDSPQILSYTKVPLTQVQSSPSRFATVQRASTESLAGSRHWTRPRKATRHTLSPAPRSPALPVDLATEKSHPSPAVPTGLPQSAMPLTRRTETPMANPDELIAVIHHLALIIYQSAVALTGTPHHSRTIENTSPALESFMAPSTFQITETSSAGQPLASAAMGCKPTSVSETVSAAGPFTAGSRAERSMPADDTSAYALDTPSRQSGRLSLPPAHRLSSKFLQGLRLSAYRHSLALVQAQFEPMGRAADPSSPRTLPEPLATASPGLSTSAQPERDETVPSASIAPLAAATTVTNIGQPRPTSVLPCLWEPTDAPRPKSPLVEAWPPSPATTVSSSESSPEPPRQNRLRQSIRYSSIRHPIHHRPSAHFAIHDDDSDDTFLDPEESVPAELVHMIFGNLLTSRPGSAQLATARTSLASSAYKLELPFALTQPDPDLEVLLARLRQIVQQDHSGEQLVHGMPISDLRLPDVMARNSWNALSPTLTDTMAPFYRDLGHP</sequence>
<feature type="region of interest" description="Disordered" evidence="1">
    <location>
        <begin position="60"/>
        <end position="137"/>
    </location>
</feature>
<keyword evidence="3" id="KW-1185">Reference proteome</keyword>
<name>A0A9W8B5L6_9FUNG</name>
<feature type="compositionally biased region" description="Low complexity" evidence="1">
    <location>
        <begin position="946"/>
        <end position="955"/>
    </location>
</feature>
<feature type="compositionally biased region" description="Low complexity" evidence="1">
    <location>
        <begin position="257"/>
        <end position="269"/>
    </location>
</feature>
<feature type="region of interest" description="Disordered" evidence="1">
    <location>
        <begin position="523"/>
        <end position="618"/>
    </location>
</feature>
<evidence type="ECO:0000256" key="1">
    <source>
        <dbReference type="SAM" id="MobiDB-lite"/>
    </source>
</evidence>
<feature type="region of interest" description="Disordered" evidence="1">
    <location>
        <begin position="257"/>
        <end position="307"/>
    </location>
</feature>
<organism evidence="2 3">
    <name type="scientific">Dimargaris verticillata</name>
    <dbReference type="NCBI Taxonomy" id="2761393"/>
    <lineage>
        <taxon>Eukaryota</taxon>
        <taxon>Fungi</taxon>
        <taxon>Fungi incertae sedis</taxon>
        <taxon>Zoopagomycota</taxon>
        <taxon>Kickxellomycotina</taxon>
        <taxon>Dimargaritomycetes</taxon>
        <taxon>Dimargaritales</taxon>
        <taxon>Dimargaritaceae</taxon>
        <taxon>Dimargaris</taxon>
    </lineage>
</organism>
<feature type="compositionally biased region" description="Polar residues" evidence="1">
    <location>
        <begin position="636"/>
        <end position="651"/>
    </location>
</feature>
<dbReference type="OrthoDB" id="10368350at2759"/>
<comment type="caution">
    <text evidence="2">The sequence shown here is derived from an EMBL/GenBank/DDBJ whole genome shotgun (WGS) entry which is preliminary data.</text>
</comment>
<reference evidence="2" key="1">
    <citation type="submission" date="2022-07" db="EMBL/GenBank/DDBJ databases">
        <title>Phylogenomic reconstructions and comparative analyses of Kickxellomycotina fungi.</title>
        <authorList>
            <person name="Reynolds N.K."/>
            <person name="Stajich J.E."/>
            <person name="Barry K."/>
            <person name="Grigoriev I.V."/>
            <person name="Crous P."/>
            <person name="Smith M.E."/>
        </authorList>
    </citation>
    <scope>NUCLEOTIDE SEQUENCE</scope>
    <source>
        <strain evidence="2">RSA 567</strain>
    </source>
</reference>
<feature type="compositionally biased region" description="Low complexity" evidence="1">
    <location>
        <begin position="275"/>
        <end position="298"/>
    </location>
</feature>
<feature type="region of interest" description="Disordered" evidence="1">
    <location>
        <begin position="476"/>
        <end position="505"/>
    </location>
</feature>
<feature type="compositionally biased region" description="Polar residues" evidence="1">
    <location>
        <begin position="591"/>
        <end position="604"/>
    </location>
</feature>
<feature type="region of interest" description="Disordered" evidence="1">
    <location>
        <begin position="909"/>
        <end position="963"/>
    </location>
</feature>
<feature type="region of interest" description="Disordered" evidence="1">
    <location>
        <begin position="861"/>
        <end position="896"/>
    </location>
</feature>
<evidence type="ECO:0000313" key="2">
    <source>
        <dbReference type="EMBL" id="KAJ1985036.1"/>
    </source>
</evidence>
<feature type="region of interest" description="Disordered" evidence="1">
    <location>
        <begin position="22"/>
        <end position="48"/>
    </location>
</feature>
<evidence type="ECO:0000313" key="3">
    <source>
        <dbReference type="Proteomes" id="UP001151582"/>
    </source>
</evidence>
<dbReference type="Proteomes" id="UP001151582">
    <property type="component" value="Unassembled WGS sequence"/>
</dbReference>
<protein>
    <submittedName>
        <fullName evidence="2">Uncharacterized protein</fullName>
    </submittedName>
</protein>
<feature type="region of interest" description="Disordered" evidence="1">
    <location>
        <begin position="636"/>
        <end position="701"/>
    </location>
</feature>
<proteinExistence type="predicted"/>
<feature type="compositionally biased region" description="Basic residues" evidence="1">
    <location>
        <begin position="656"/>
        <end position="665"/>
    </location>
</feature>